<gene>
    <name evidence="2" type="ORF">NCTC10717_02128</name>
</gene>
<name>A0A380N2N5_9GAMM</name>
<accession>A0A380N2N5</accession>
<feature type="transmembrane region" description="Helical" evidence="1">
    <location>
        <begin position="138"/>
        <end position="169"/>
    </location>
</feature>
<sequence length="460" mass="52172">MQALEIKVRARTSKEAINLGFMLARRHYFSLLLSALPCWAAISAVGAVLWWQQSSPLYLLLITWWLKPLYERPLLLRLSRLIFKQESDWRAEQKAVFAPAWLAEISYLRLFRVFAPIRHAVNCLEGLHGKKKRERLRFFAGGASGGGSVLLLLSLLESGLLCICLWQLFDLSYLNLAAFLQSLLHQPQQLHQILALFYALLSLLATPFYIGAGFMIYLNWRIISEGWAVALDMQALVARLMQCAAVCVCAALLAFSTNAEALTAEQAAADKAWVQAEVQGSSGPYEHVWRKNKHGDSNFSLNLPDGNFSQTVKFFLIAAAIVFLLWLFYHIIRGSHVSALSARKHKQTGRAISRAEHRAVLENLAAAQSAAEKGELLRAVAILYAHWRQDAHLYRLPEMMLDETENDYWQRVQGQSTFAQAHFLQQLFSLWQQGAYAQQRLDKTAVLALLADYQNLWRQV</sequence>
<keyword evidence="1" id="KW-1133">Transmembrane helix</keyword>
<keyword evidence="3" id="KW-1185">Reference proteome</keyword>
<keyword evidence="1" id="KW-0812">Transmembrane</keyword>
<evidence type="ECO:0000313" key="3">
    <source>
        <dbReference type="Proteomes" id="UP000254575"/>
    </source>
</evidence>
<dbReference type="EMBL" id="UHIA01000004">
    <property type="protein sequence ID" value="SUO98383.1"/>
    <property type="molecule type" value="Genomic_DNA"/>
</dbReference>
<evidence type="ECO:0008006" key="4">
    <source>
        <dbReference type="Google" id="ProtNLM"/>
    </source>
</evidence>
<evidence type="ECO:0000313" key="2">
    <source>
        <dbReference type="EMBL" id="SUO98383.1"/>
    </source>
</evidence>
<feature type="transmembrane region" description="Helical" evidence="1">
    <location>
        <begin position="314"/>
        <end position="332"/>
    </location>
</feature>
<evidence type="ECO:0000256" key="1">
    <source>
        <dbReference type="SAM" id="Phobius"/>
    </source>
</evidence>
<organism evidence="2 3">
    <name type="scientific">Suttonella indologenes</name>
    <dbReference type="NCBI Taxonomy" id="13276"/>
    <lineage>
        <taxon>Bacteria</taxon>
        <taxon>Pseudomonadati</taxon>
        <taxon>Pseudomonadota</taxon>
        <taxon>Gammaproteobacteria</taxon>
        <taxon>Cardiobacteriales</taxon>
        <taxon>Cardiobacteriaceae</taxon>
        <taxon>Suttonella</taxon>
    </lineage>
</organism>
<dbReference type="RefSeq" id="WP_115219219.1">
    <property type="nucleotide sequence ID" value="NZ_UHIA01000004.1"/>
</dbReference>
<proteinExistence type="predicted"/>
<feature type="transmembrane region" description="Helical" evidence="1">
    <location>
        <begin position="236"/>
        <end position="255"/>
    </location>
</feature>
<dbReference type="AlphaFoldDB" id="A0A380N2N5"/>
<feature type="transmembrane region" description="Helical" evidence="1">
    <location>
        <begin position="189"/>
        <end position="216"/>
    </location>
</feature>
<keyword evidence="1" id="KW-0472">Membrane</keyword>
<reference evidence="2 3" key="1">
    <citation type="submission" date="2018-06" db="EMBL/GenBank/DDBJ databases">
        <authorList>
            <consortium name="Pathogen Informatics"/>
            <person name="Doyle S."/>
        </authorList>
    </citation>
    <scope>NUCLEOTIDE SEQUENCE [LARGE SCALE GENOMIC DNA]</scope>
    <source>
        <strain evidence="2 3">NCTC10717</strain>
    </source>
</reference>
<feature type="transmembrane region" description="Helical" evidence="1">
    <location>
        <begin position="28"/>
        <end position="51"/>
    </location>
</feature>
<dbReference type="OrthoDB" id="183980at2"/>
<protein>
    <recommendedName>
        <fullName evidence="4">DUF4129 domain-containing protein</fullName>
    </recommendedName>
</protein>
<dbReference type="Proteomes" id="UP000254575">
    <property type="component" value="Unassembled WGS sequence"/>
</dbReference>